<dbReference type="Pfam" id="PF06666">
    <property type="entry name" value="DUF1173"/>
    <property type="match status" value="1"/>
</dbReference>
<sequence>MYNVAFDGETVPLSDVQENPARYVKRLERAKVTPGYAVCLCSTGAAPLQLVIRRYGSLLHLAGWPEDGHRHKRDCDFFKDPNAAKPPSGGDSTAAILATPAGLNVKLDASLTLRETATDSRGSAAHTSTRQSRRSATLLAFLQTLWAEAGLNQWLGTATWRHWGHCNSQLLAEIGTALINGADAQDVLHIMRRFDEADRTAINAEFDAFMARLTTEQGTTRRGLIIGEVSEVTPTQYGHALSLRQSARKYYASSNLIEHAARSYPHAWRSLGDRGARVIALLLVERTPKGHVKVVDLAAMLCSHAFIPCDSIHEVAMANRLVAERRDFMKPIRIADGDDMLPDFVLRDTTIETHIEVYGMNGVESYEARKEQKRALRSARQIPVVEWDVDRAALDSVRLPAVMRRDMAT</sequence>
<protein>
    <recommendedName>
        <fullName evidence="3">DUF1173 domain-containing protein</fullName>
    </recommendedName>
</protein>
<proteinExistence type="predicted"/>
<gene>
    <name evidence="1" type="ORF">PTKU64_91980</name>
</gene>
<evidence type="ECO:0008006" key="3">
    <source>
        <dbReference type="Google" id="ProtNLM"/>
    </source>
</evidence>
<dbReference type="InterPro" id="IPR009553">
    <property type="entry name" value="DUF1173"/>
</dbReference>
<accession>A0ABN6JXC9</accession>
<dbReference type="Proteomes" id="UP001319874">
    <property type="component" value="Plasmid pPT365"/>
</dbReference>
<keyword evidence="2" id="KW-1185">Reference proteome</keyword>
<reference evidence="1 2" key="1">
    <citation type="journal article" date="2022" name="Front. Microbiol.">
        <title>Identification and characterization of a novel class of self-sufficient cytochrome P450 hydroxylase involved in cyclohexanecarboxylate degradation in Paraburkholderia terrae strain KU-64.</title>
        <authorList>
            <person name="Yamamoto T."/>
            <person name="Hasegawa Y."/>
            <person name="Iwaki H."/>
        </authorList>
    </citation>
    <scope>NUCLEOTIDE SEQUENCE [LARGE SCALE GENOMIC DNA]</scope>
    <source>
        <strain evidence="1 2">KU-64</strain>
    </source>
</reference>
<keyword evidence="1" id="KW-0614">Plasmid</keyword>
<organism evidence="1 2">
    <name type="scientific">Paraburkholderia terrae</name>
    <dbReference type="NCBI Taxonomy" id="311230"/>
    <lineage>
        <taxon>Bacteria</taxon>
        <taxon>Pseudomonadati</taxon>
        <taxon>Pseudomonadota</taxon>
        <taxon>Betaproteobacteria</taxon>
        <taxon>Burkholderiales</taxon>
        <taxon>Burkholderiaceae</taxon>
        <taxon>Paraburkholderia</taxon>
    </lineage>
</organism>
<dbReference type="EMBL" id="AP024959">
    <property type="protein sequence ID" value="BCZ85523.1"/>
    <property type="molecule type" value="Genomic_DNA"/>
</dbReference>
<evidence type="ECO:0000313" key="1">
    <source>
        <dbReference type="EMBL" id="BCZ85523.1"/>
    </source>
</evidence>
<geneLocation type="plasmid" evidence="1 2">
    <name>pPT365</name>
</geneLocation>
<evidence type="ECO:0000313" key="2">
    <source>
        <dbReference type="Proteomes" id="UP001319874"/>
    </source>
</evidence>
<name>A0ABN6JXC9_9BURK</name>